<gene>
    <name evidence="1" type="ORF">JDV76_04675</name>
</gene>
<reference evidence="1 2" key="1">
    <citation type="submission" date="2020-12" db="EMBL/GenBank/DDBJ databases">
        <title>Genome public.</title>
        <authorList>
            <person name="Sun Q."/>
        </authorList>
    </citation>
    <scope>NUCLEOTIDE SEQUENCE [LARGE SCALE GENOMIC DNA]</scope>
    <source>
        <strain evidence="1 2">CCM 8864</strain>
    </source>
</reference>
<dbReference type="EMBL" id="JAEIOT010000005">
    <property type="protein sequence ID" value="MBI9000267.1"/>
    <property type="molecule type" value="Genomic_DNA"/>
</dbReference>
<organism evidence="1 2">
    <name type="scientific">Corynebacterium marambiense</name>
    <dbReference type="NCBI Taxonomy" id="2765364"/>
    <lineage>
        <taxon>Bacteria</taxon>
        <taxon>Bacillati</taxon>
        <taxon>Actinomycetota</taxon>
        <taxon>Actinomycetes</taxon>
        <taxon>Mycobacteriales</taxon>
        <taxon>Corynebacteriaceae</taxon>
        <taxon>Corynebacterium</taxon>
    </lineage>
</organism>
<accession>A0ABS0VY85</accession>
<proteinExistence type="predicted"/>
<dbReference type="RefSeq" id="WP_198735705.1">
    <property type="nucleotide sequence ID" value="NZ_JAEIOT010000005.1"/>
</dbReference>
<comment type="caution">
    <text evidence="1">The sequence shown here is derived from an EMBL/GenBank/DDBJ whole genome shotgun (WGS) entry which is preliminary data.</text>
</comment>
<name>A0ABS0VY85_9CORY</name>
<dbReference type="Proteomes" id="UP000625574">
    <property type="component" value="Unassembled WGS sequence"/>
</dbReference>
<sequence length="110" mass="11953">MMKVNPSANNAVDIAPLMTAPVTVSAFALPPSESSFRRVGGGNKIAMIPYPSHPHMFVRKVSTAVFRQRRMENPPVVVPEVARSSLVRIRLLEEVSPVYARGNGVRSPTG</sequence>
<keyword evidence="2" id="KW-1185">Reference proteome</keyword>
<evidence type="ECO:0000313" key="1">
    <source>
        <dbReference type="EMBL" id="MBI9000267.1"/>
    </source>
</evidence>
<protein>
    <submittedName>
        <fullName evidence="1">Uncharacterized protein</fullName>
    </submittedName>
</protein>
<evidence type="ECO:0000313" key="2">
    <source>
        <dbReference type="Proteomes" id="UP000625574"/>
    </source>
</evidence>